<keyword evidence="3" id="KW-0723">Serine/threonine-protein kinase</keyword>
<evidence type="ECO:0000256" key="6">
    <source>
        <dbReference type="ARBA" id="ARBA00022729"/>
    </source>
</evidence>
<dbReference type="PANTHER" id="PTHR27002:SF814">
    <property type="entry name" value="CYSTEINE-RICH RECEPTOR-LIKE PROTEIN KINASE 10"/>
    <property type="match status" value="1"/>
</dbReference>
<feature type="chain" id="PRO_5022867302" description="non-specific serine/threonine protein kinase" evidence="18">
    <location>
        <begin position="25"/>
        <end position="741"/>
    </location>
</feature>
<evidence type="ECO:0000256" key="14">
    <source>
        <dbReference type="ARBA" id="ARBA00023170"/>
    </source>
</evidence>
<dbReference type="InterPro" id="IPR001245">
    <property type="entry name" value="Ser-Thr/Tyr_kinase_cat_dom"/>
</dbReference>
<evidence type="ECO:0000259" key="19">
    <source>
        <dbReference type="PROSITE" id="PS50011"/>
    </source>
</evidence>
<keyword evidence="6 18" id="KW-0732">Signal</keyword>
<comment type="catalytic activity">
    <reaction evidence="16">
        <text>L-threonyl-[protein] + ATP = O-phospho-L-threonyl-[protein] + ADP + H(+)</text>
        <dbReference type="Rhea" id="RHEA:46608"/>
        <dbReference type="Rhea" id="RHEA-COMP:11060"/>
        <dbReference type="Rhea" id="RHEA-COMP:11605"/>
        <dbReference type="ChEBI" id="CHEBI:15378"/>
        <dbReference type="ChEBI" id="CHEBI:30013"/>
        <dbReference type="ChEBI" id="CHEBI:30616"/>
        <dbReference type="ChEBI" id="CHEBI:61977"/>
        <dbReference type="ChEBI" id="CHEBI:456216"/>
        <dbReference type="EC" id="2.7.11.1"/>
    </reaction>
</comment>
<sequence>MWVKLTNISSILSHLLISISLVEAFIRCYDTDNFTINSTYGGFFTANVGQNADKVYALGMCRGDSSPDDCYKCVNSTIHDLVANCPNQKEAVSWEGQPCHLHYADRSFNNRSFYGTLEELGNPEAGYNTGDIKSNSTEFNTVWESLMDTVVRNASNGSSTLKYATGEADFTVFQKIYALMQCTPDLPHKDCDSYLRQSVSNYESCCHGKQGGYVTRPSCYFRWDLYPFYTTATPSLSPPSLSPPPSPGINLTYQSFRCYNDSGSFTTSSTYGKNLDHILDSLPHNVSENGAYALGMCRGDLIKDECYSCVSSSVHDLTVKCPHRKEAVSLAVVLPCIVHYANRLFFGNLEVEPTDAAHNNESIKSDVLTKFEMAWDGLVVNMMRNASNGSSKLKYATEEAKFTEPQTIYALMQCTPDLSQEYCWNCLKRATETREECCRAKQGGFVQKPNCYFRWDLHPFYALGPDTTAALSPAHTFTKDETKQNKSIWIPLGASLSATLGLALFSACGFFIWRRRNVQEDKGQEVRLIDLVMGSAPRGNSSEDFDLQNIGRSQEFPSIQLNILQAATNNFCDENKLGQGGFGPVYKGTLADGKEIAVKKLSRTSGQGLLDFKNEVMLIAKLQHRNLVRLLGCCLEKNEKLLVYEFMPNKSLDVFLFDSSLPAQLVWQKRLNIIKGTARGIMYLHEDYRLRIIHRDVKASNANAQHVLLDHEMNPKISDFGMAKIFGGDQNEANTNRVVGT</sequence>
<dbReference type="InterPro" id="IPR011009">
    <property type="entry name" value="Kinase-like_dom_sf"/>
</dbReference>
<evidence type="ECO:0000256" key="8">
    <source>
        <dbReference type="ARBA" id="ARBA00022741"/>
    </source>
</evidence>
<keyword evidence="5" id="KW-0812">Transmembrane</keyword>
<keyword evidence="22" id="KW-1185">Reference proteome</keyword>
<dbReference type="SMART" id="SM00220">
    <property type="entry name" value="S_TKc"/>
    <property type="match status" value="1"/>
</dbReference>
<evidence type="ECO:0000256" key="1">
    <source>
        <dbReference type="ARBA" id="ARBA00004167"/>
    </source>
</evidence>
<evidence type="ECO:0000256" key="18">
    <source>
        <dbReference type="SAM" id="SignalP"/>
    </source>
</evidence>
<feature type="domain" description="Gnk2-homologous" evidence="20">
    <location>
        <begin position="237"/>
        <end position="345"/>
    </location>
</feature>
<dbReference type="PANTHER" id="PTHR27002">
    <property type="entry name" value="RECEPTOR-LIKE SERINE/THREONINE-PROTEIN KINASE SD1-8"/>
    <property type="match status" value="1"/>
</dbReference>
<evidence type="ECO:0000256" key="2">
    <source>
        <dbReference type="ARBA" id="ARBA00012513"/>
    </source>
</evidence>
<comment type="subcellular location">
    <subcellularLocation>
        <location evidence="1">Membrane</location>
        <topology evidence="1">Single-pass membrane protein</topology>
    </subcellularLocation>
</comment>
<dbReference type="InterPro" id="IPR000719">
    <property type="entry name" value="Prot_kinase_dom"/>
</dbReference>
<keyword evidence="10" id="KW-0067">ATP-binding</keyword>
<evidence type="ECO:0000256" key="10">
    <source>
        <dbReference type="ARBA" id="ARBA00022840"/>
    </source>
</evidence>
<evidence type="ECO:0000256" key="5">
    <source>
        <dbReference type="ARBA" id="ARBA00022692"/>
    </source>
</evidence>
<dbReference type="Pfam" id="PF07714">
    <property type="entry name" value="PK_Tyr_Ser-Thr"/>
    <property type="match status" value="1"/>
</dbReference>
<evidence type="ECO:0000256" key="13">
    <source>
        <dbReference type="ARBA" id="ARBA00023157"/>
    </source>
</evidence>
<dbReference type="Gene3D" id="1.10.510.10">
    <property type="entry name" value="Transferase(Phosphotransferase) domain 1"/>
    <property type="match status" value="1"/>
</dbReference>
<dbReference type="GO" id="GO:0004674">
    <property type="term" value="F:protein serine/threonine kinase activity"/>
    <property type="evidence" value="ECO:0007669"/>
    <property type="project" value="UniProtKB-KW"/>
</dbReference>
<dbReference type="SUPFAM" id="SSF56112">
    <property type="entry name" value="Protein kinase-like (PK-like)"/>
    <property type="match status" value="1"/>
</dbReference>
<dbReference type="GO" id="GO:0005886">
    <property type="term" value="C:plasma membrane"/>
    <property type="evidence" value="ECO:0007669"/>
    <property type="project" value="TreeGrafter"/>
</dbReference>
<evidence type="ECO:0000256" key="12">
    <source>
        <dbReference type="ARBA" id="ARBA00023136"/>
    </source>
</evidence>
<protein>
    <recommendedName>
        <fullName evidence="2">non-specific serine/threonine protein kinase</fullName>
        <ecNumber evidence="2">2.7.11.1</ecNumber>
    </recommendedName>
</protein>
<dbReference type="Proteomes" id="UP000323506">
    <property type="component" value="Chromosome A06"/>
</dbReference>
<name>A0A5D2G6L6_GOSDA</name>
<organism evidence="21 22">
    <name type="scientific">Gossypium darwinii</name>
    <name type="common">Darwin's cotton</name>
    <name type="synonym">Gossypium barbadense var. darwinii</name>
    <dbReference type="NCBI Taxonomy" id="34276"/>
    <lineage>
        <taxon>Eukaryota</taxon>
        <taxon>Viridiplantae</taxon>
        <taxon>Streptophyta</taxon>
        <taxon>Embryophyta</taxon>
        <taxon>Tracheophyta</taxon>
        <taxon>Spermatophyta</taxon>
        <taxon>Magnoliopsida</taxon>
        <taxon>eudicotyledons</taxon>
        <taxon>Gunneridae</taxon>
        <taxon>Pentapetalae</taxon>
        <taxon>rosids</taxon>
        <taxon>malvids</taxon>
        <taxon>Malvales</taxon>
        <taxon>Malvaceae</taxon>
        <taxon>Malvoideae</taxon>
        <taxon>Gossypium</taxon>
    </lineage>
</organism>
<dbReference type="EC" id="2.7.11.1" evidence="2"/>
<evidence type="ECO:0000313" key="22">
    <source>
        <dbReference type="Proteomes" id="UP000323506"/>
    </source>
</evidence>
<dbReference type="EMBL" id="CM017693">
    <property type="protein sequence ID" value="TYH13532.1"/>
    <property type="molecule type" value="Genomic_DNA"/>
</dbReference>
<keyword evidence="15" id="KW-0325">Glycoprotein</keyword>
<evidence type="ECO:0000259" key="20">
    <source>
        <dbReference type="PROSITE" id="PS51473"/>
    </source>
</evidence>
<evidence type="ECO:0000256" key="3">
    <source>
        <dbReference type="ARBA" id="ARBA00022527"/>
    </source>
</evidence>
<keyword evidence="8" id="KW-0547">Nucleotide-binding</keyword>
<keyword evidence="4" id="KW-0808">Transferase</keyword>
<dbReference type="PROSITE" id="PS51473">
    <property type="entry name" value="GNK2"/>
    <property type="match status" value="4"/>
</dbReference>
<feature type="domain" description="Protein kinase" evidence="19">
    <location>
        <begin position="571"/>
        <end position="741"/>
    </location>
</feature>
<keyword evidence="13" id="KW-1015">Disulfide bond</keyword>
<evidence type="ECO:0000256" key="16">
    <source>
        <dbReference type="ARBA" id="ARBA00047899"/>
    </source>
</evidence>
<feature type="signal peptide" evidence="18">
    <location>
        <begin position="1"/>
        <end position="24"/>
    </location>
</feature>
<dbReference type="FunFam" id="3.30.200.20:FF:000195">
    <property type="entry name" value="G-type lectin S-receptor-like serine/threonine-protein kinase"/>
    <property type="match status" value="1"/>
</dbReference>
<dbReference type="Gene3D" id="3.30.200.20">
    <property type="entry name" value="Phosphorylase Kinase, domain 1"/>
    <property type="match status" value="1"/>
</dbReference>
<dbReference type="InterPro" id="IPR038408">
    <property type="entry name" value="GNK2_sf"/>
</dbReference>
<dbReference type="Gene3D" id="3.30.430.20">
    <property type="entry name" value="Gnk2 domain, C-X8-C-X2-C motif"/>
    <property type="match status" value="4"/>
</dbReference>
<evidence type="ECO:0000313" key="21">
    <source>
        <dbReference type="EMBL" id="TYH13532.1"/>
    </source>
</evidence>
<evidence type="ECO:0000256" key="15">
    <source>
        <dbReference type="ARBA" id="ARBA00023180"/>
    </source>
</evidence>
<dbReference type="FunFam" id="1.10.510.10:FF:001019">
    <property type="entry name" value="G-type lectin S-receptor-like serine/threonine-protein kinase B120"/>
    <property type="match status" value="1"/>
</dbReference>
<evidence type="ECO:0000256" key="17">
    <source>
        <dbReference type="ARBA" id="ARBA00048679"/>
    </source>
</evidence>
<gene>
    <name evidence="21" type="ORF">ES288_A06G145700v1</name>
</gene>
<evidence type="ECO:0000256" key="7">
    <source>
        <dbReference type="ARBA" id="ARBA00022737"/>
    </source>
</evidence>
<dbReference type="PROSITE" id="PS50011">
    <property type="entry name" value="PROTEIN_KINASE_DOM"/>
    <property type="match status" value="1"/>
</dbReference>
<evidence type="ECO:0000256" key="11">
    <source>
        <dbReference type="ARBA" id="ARBA00022989"/>
    </source>
</evidence>
<keyword evidence="9" id="KW-0418">Kinase</keyword>
<feature type="domain" description="Gnk2-homologous" evidence="20">
    <location>
        <begin position="1"/>
        <end position="108"/>
    </location>
</feature>
<keyword evidence="7" id="KW-0677">Repeat</keyword>
<proteinExistence type="predicted"/>
<dbReference type="InterPro" id="IPR002902">
    <property type="entry name" value="GNK2"/>
</dbReference>
<dbReference type="Pfam" id="PF01657">
    <property type="entry name" value="Stress-antifung"/>
    <property type="match status" value="4"/>
</dbReference>
<reference evidence="21 22" key="1">
    <citation type="submission" date="2019-06" db="EMBL/GenBank/DDBJ databases">
        <title>WGS assembly of Gossypium darwinii.</title>
        <authorList>
            <person name="Chen Z.J."/>
            <person name="Sreedasyam A."/>
            <person name="Ando A."/>
            <person name="Song Q."/>
            <person name="De L."/>
            <person name="Hulse-Kemp A."/>
            <person name="Ding M."/>
            <person name="Ye W."/>
            <person name="Kirkbride R."/>
            <person name="Jenkins J."/>
            <person name="Plott C."/>
            <person name="Lovell J."/>
            <person name="Lin Y.-M."/>
            <person name="Vaughn R."/>
            <person name="Liu B."/>
            <person name="Li W."/>
            <person name="Simpson S."/>
            <person name="Scheffler B."/>
            <person name="Saski C."/>
            <person name="Grover C."/>
            <person name="Hu G."/>
            <person name="Conover J."/>
            <person name="Carlson J."/>
            <person name="Shu S."/>
            <person name="Boston L."/>
            <person name="Williams M."/>
            <person name="Peterson D."/>
            <person name="Mcgee K."/>
            <person name="Jones D."/>
            <person name="Wendel J."/>
            <person name="Stelly D."/>
            <person name="Grimwood J."/>
            <person name="Schmutz J."/>
        </authorList>
    </citation>
    <scope>NUCLEOTIDE SEQUENCE [LARGE SCALE GENOMIC DNA]</scope>
    <source>
        <strain evidence="21">1808015.09</strain>
    </source>
</reference>
<comment type="catalytic activity">
    <reaction evidence="17">
        <text>L-seryl-[protein] + ATP = O-phospho-L-seryl-[protein] + ADP + H(+)</text>
        <dbReference type="Rhea" id="RHEA:17989"/>
        <dbReference type="Rhea" id="RHEA-COMP:9863"/>
        <dbReference type="Rhea" id="RHEA-COMP:11604"/>
        <dbReference type="ChEBI" id="CHEBI:15378"/>
        <dbReference type="ChEBI" id="CHEBI:29999"/>
        <dbReference type="ChEBI" id="CHEBI:30616"/>
        <dbReference type="ChEBI" id="CHEBI:83421"/>
        <dbReference type="ChEBI" id="CHEBI:456216"/>
        <dbReference type="EC" id="2.7.11.1"/>
    </reaction>
</comment>
<evidence type="ECO:0000256" key="4">
    <source>
        <dbReference type="ARBA" id="ARBA00022679"/>
    </source>
</evidence>
<dbReference type="GO" id="GO:0005524">
    <property type="term" value="F:ATP binding"/>
    <property type="evidence" value="ECO:0007669"/>
    <property type="project" value="UniProtKB-KW"/>
</dbReference>
<keyword evidence="14" id="KW-0675">Receptor</keyword>
<keyword evidence="11" id="KW-1133">Transmembrane helix</keyword>
<feature type="domain" description="Gnk2-homologous" evidence="20">
    <location>
        <begin position="120"/>
        <end position="228"/>
    </location>
</feature>
<keyword evidence="12" id="KW-0472">Membrane</keyword>
<dbReference type="CDD" id="cd23509">
    <property type="entry name" value="Gnk2-like"/>
    <property type="match status" value="4"/>
</dbReference>
<dbReference type="FunFam" id="3.30.430.20:FF:000007">
    <property type="entry name" value="Cysteine-rich receptor-like protein kinase 11"/>
    <property type="match status" value="2"/>
</dbReference>
<dbReference type="AlphaFoldDB" id="A0A5D2G6L6"/>
<accession>A0A5D2G6L6</accession>
<feature type="domain" description="Gnk2-homologous" evidence="20">
    <location>
        <begin position="351"/>
        <end position="460"/>
    </location>
</feature>
<evidence type="ECO:0000256" key="9">
    <source>
        <dbReference type="ARBA" id="ARBA00022777"/>
    </source>
</evidence>